<evidence type="ECO:0000313" key="3">
    <source>
        <dbReference type="Proteomes" id="UP000306340"/>
    </source>
</evidence>
<dbReference type="InterPro" id="IPR041685">
    <property type="entry name" value="AAA_GajA/Old/RecF-like"/>
</dbReference>
<evidence type="ECO:0000259" key="1">
    <source>
        <dbReference type="SMART" id="SM00382"/>
    </source>
</evidence>
<accession>A0A4U0YPX8</accession>
<dbReference type="CDD" id="cd00267">
    <property type="entry name" value="ABC_ATPase"/>
    <property type="match status" value="1"/>
</dbReference>
<comment type="caution">
    <text evidence="2">The sequence shown here is derived from an EMBL/GenBank/DDBJ whole genome shotgun (WGS) entry which is preliminary data.</text>
</comment>
<dbReference type="InterPro" id="IPR027417">
    <property type="entry name" value="P-loop_NTPase"/>
</dbReference>
<reference evidence="2 3" key="1">
    <citation type="submission" date="2019-04" db="EMBL/GenBank/DDBJ databases">
        <title>Crypto-aerobic microbial life in anoxic (sulfidic) marine sediments.</title>
        <authorList>
            <person name="Bhattacharya S."/>
            <person name="Roy C."/>
            <person name="Mondal N."/>
            <person name="Sarkar J."/>
            <person name="Mandal S."/>
            <person name="Rameez M.J."/>
            <person name="Ghosh W."/>
        </authorList>
    </citation>
    <scope>NUCLEOTIDE SEQUENCE [LARGE SCALE GENOMIC DNA]</scope>
    <source>
        <strain evidence="2 3">SBBC</strain>
    </source>
</reference>
<dbReference type="InterPro" id="IPR051396">
    <property type="entry name" value="Bact_Antivir_Def_Nuclease"/>
</dbReference>
<dbReference type="Proteomes" id="UP000306340">
    <property type="component" value="Unassembled WGS sequence"/>
</dbReference>
<dbReference type="EMBL" id="SWAU01000340">
    <property type="protein sequence ID" value="TKA94500.1"/>
    <property type="molecule type" value="Genomic_DNA"/>
</dbReference>
<dbReference type="RefSeq" id="WP_136794375.1">
    <property type="nucleotide sequence ID" value="NZ_SWAU01000340.1"/>
</dbReference>
<dbReference type="Pfam" id="PF13304">
    <property type="entry name" value="AAA_21"/>
    <property type="match status" value="1"/>
</dbReference>
<dbReference type="Gene3D" id="3.40.50.300">
    <property type="entry name" value="P-loop containing nucleotide triphosphate hydrolases"/>
    <property type="match status" value="1"/>
</dbReference>
<dbReference type="SUPFAM" id="SSF52540">
    <property type="entry name" value="P-loop containing nucleoside triphosphate hydrolases"/>
    <property type="match status" value="1"/>
</dbReference>
<dbReference type="PANTHER" id="PTHR43581:SF4">
    <property type="entry name" value="ATP_GTP PHOSPHATASE"/>
    <property type="match status" value="1"/>
</dbReference>
<dbReference type="InterPro" id="IPR003959">
    <property type="entry name" value="ATPase_AAA_core"/>
</dbReference>
<dbReference type="AlphaFoldDB" id="A0A4U0YPX8"/>
<dbReference type="SMART" id="SM00382">
    <property type="entry name" value="AAA"/>
    <property type="match status" value="1"/>
</dbReference>
<name>A0A4U0YPX8_9RHOB</name>
<dbReference type="InterPro" id="IPR003593">
    <property type="entry name" value="AAA+_ATPase"/>
</dbReference>
<sequence length="638" mass="71846">MKLKTVRIDHFKHVLDSTEVAIQPDITCLVGKNESGKTAFLEALRRLKPAQGGVKFSIGKHYPAWLEKMHKRQGKNLEQSRPIQTVFELEDDDMAAVSGVFGEGVLTSNLFSLSRRYNNNYTHDVEADEAVAVANAVAKIDLPKKVAAVAAGAKTFAALTTATAITAEENGEDQQVQTACTALKEAVSELLPEETSFKTRVWQLLFARVPKFFFYSDYSRLPGKVRIRELLETDPETLNENDQTALSLLQLAGSDQEYLLDPDYETRRRELENVANAISQDVLQYWTTNTDLRVLVDISQETEQRKDGQHAVHDEMHVRMYDNRHMLSLPFDERSSGFQWFFSFLTAFSRYEYDDAPVIILLDEPALGLHAKAQKDFLRFIEERLSKRCQVIYTTHSPFMIQPDHLERARLVEDKGRETGSITTSDVLTTDSDTLFPLQAALGYDIAQHLFIAKDNLVVEGPSDFLFMQAISERLVEDGREGLDKRWSIMPLGGADVIPAFVALLGNHLDVTVVVDSRKEGHQKLTALARAGFLGEKRIITIGEVADRKMADIEDLFAKDDYVALYNAAFGKKIKAEDLKGTDPIVRQVARNEGVDRYDHNAPAEVLLRERAKRVATLSDETLDAFEALFKRINETLA</sequence>
<proteinExistence type="predicted"/>
<evidence type="ECO:0000313" key="2">
    <source>
        <dbReference type="EMBL" id="TKA94500.1"/>
    </source>
</evidence>
<dbReference type="Pfam" id="PF13175">
    <property type="entry name" value="AAA_15"/>
    <property type="match status" value="1"/>
</dbReference>
<feature type="domain" description="AAA+ ATPase" evidence="1">
    <location>
        <begin position="23"/>
        <end position="417"/>
    </location>
</feature>
<organism evidence="2 3">
    <name type="scientific">Cereibacter changlensis</name>
    <dbReference type="NCBI Taxonomy" id="402884"/>
    <lineage>
        <taxon>Bacteria</taxon>
        <taxon>Pseudomonadati</taxon>
        <taxon>Pseudomonadota</taxon>
        <taxon>Alphaproteobacteria</taxon>
        <taxon>Rhodobacterales</taxon>
        <taxon>Paracoccaceae</taxon>
        <taxon>Cereibacter</taxon>
    </lineage>
</organism>
<gene>
    <name evidence="2" type="ORF">FAZ78_22000</name>
</gene>
<protein>
    <recommendedName>
        <fullName evidence="1">AAA+ ATPase domain-containing protein</fullName>
    </recommendedName>
</protein>
<dbReference type="PANTHER" id="PTHR43581">
    <property type="entry name" value="ATP/GTP PHOSPHATASE"/>
    <property type="match status" value="1"/>
</dbReference>